<proteinExistence type="predicted"/>
<feature type="region of interest" description="Disordered" evidence="1">
    <location>
        <begin position="53"/>
        <end position="89"/>
    </location>
</feature>
<gene>
    <name evidence="2" type="ORF">B0T24DRAFT_723889</name>
</gene>
<feature type="region of interest" description="Disordered" evidence="1">
    <location>
        <begin position="115"/>
        <end position="151"/>
    </location>
</feature>
<dbReference type="Proteomes" id="UP001287356">
    <property type="component" value="Unassembled WGS sequence"/>
</dbReference>
<protein>
    <submittedName>
        <fullName evidence="2">Uncharacterized protein</fullName>
    </submittedName>
</protein>
<evidence type="ECO:0000256" key="1">
    <source>
        <dbReference type="SAM" id="MobiDB-lite"/>
    </source>
</evidence>
<reference evidence="2" key="2">
    <citation type="submission" date="2023-06" db="EMBL/GenBank/DDBJ databases">
        <authorList>
            <consortium name="Lawrence Berkeley National Laboratory"/>
            <person name="Haridas S."/>
            <person name="Hensen N."/>
            <person name="Bonometti L."/>
            <person name="Westerberg I."/>
            <person name="Brannstrom I.O."/>
            <person name="Guillou S."/>
            <person name="Cros-Aarteil S."/>
            <person name="Calhoun S."/>
            <person name="Kuo A."/>
            <person name="Mondo S."/>
            <person name="Pangilinan J."/>
            <person name="Riley R."/>
            <person name="Labutti K."/>
            <person name="Andreopoulos B."/>
            <person name="Lipzen A."/>
            <person name="Chen C."/>
            <person name="Yanf M."/>
            <person name="Daum C."/>
            <person name="Ng V."/>
            <person name="Clum A."/>
            <person name="Steindorff A."/>
            <person name="Ohm R."/>
            <person name="Martin F."/>
            <person name="Silar P."/>
            <person name="Natvig D."/>
            <person name="Lalanne C."/>
            <person name="Gautier V."/>
            <person name="Ament-Velasquez S.L."/>
            <person name="Kruys A."/>
            <person name="Hutchinson M.I."/>
            <person name="Powell A.J."/>
            <person name="Barry K."/>
            <person name="Miller A.N."/>
            <person name="Grigoriev I.V."/>
            <person name="Debuchy R."/>
            <person name="Gladieux P."/>
            <person name="Thoren M.H."/>
            <person name="Johannesson H."/>
        </authorList>
    </citation>
    <scope>NUCLEOTIDE SEQUENCE</scope>
    <source>
        <strain evidence="2">CBS 958.72</strain>
    </source>
</reference>
<accession>A0AAE0MZ28</accession>
<feature type="region of interest" description="Disordered" evidence="1">
    <location>
        <begin position="160"/>
        <end position="179"/>
    </location>
</feature>
<dbReference type="AlphaFoldDB" id="A0AAE0MZ28"/>
<feature type="compositionally biased region" description="Low complexity" evidence="1">
    <location>
        <begin position="236"/>
        <end position="263"/>
    </location>
</feature>
<feature type="compositionally biased region" description="Basic and acidic residues" evidence="1">
    <location>
        <begin position="165"/>
        <end position="177"/>
    </location>
</feature>
<dbReference type="EMBL" id="JAULSN010000009">
    <property type="protein sequence ID" value="KAK3364752.1"/>
    <property type="molecule type" value="Genomic_DNA"/>
</dbReference>
<reference evidence="2" key="1">
    <citation type="journal article" date="2023" name="Mol. Phylogenet. Evol.">
        <title>Genome-scale phylogeny and comparative genomics of the fungal order Sordariales.</title>
        <authorList>
            <person name="Hensen N."/>
            <person name="Bonometti L."/>
            <person name="Westerberg I."/>
            <person name="Brannstrom I.O."/>
            <person name="Guillou S."/>
            <person name="Cros-Aarteil S."/>
            <person name="Calhoun S."/>
            <person name="Haridas S."/>
            <person name="Kuo A."/>
            <person name="Mondo S."/>
            <person name="Pangilinan J."/>
            <person name="Riley R."/>
            <person name="LaButti K."/>
            <person name="Andreopoulos B."/>
            <person name="Lipzen A."/>
            <person name="Chen C."/>
            <person name="Yan M."/>
            <person name="Daum C."/>
            <person name="Ng V."/>
            <person name="Clum A."/>
            <person name="Steindorff A."/>
            <person name="Ohm R.A."/>
            <person name="Martin F."/>
            <person name="Silar P."/>
            <person name="Natvig D.O."/>
            <person name="Lalanne C."/>
            <person name="Gautier V."/>
            <person name="Ament-Velasquez S.L."/>
            <person name="Kruys A."/>
            <person name="Hutchinson M.I."/>
            <person name="Powell A.J."/>
            <person name="Barry K."/>
            <person name="Miller A.N."/>
            <person name="Grigoriev I.V."/>
            <person name="Debuchy R."/>
            <person name="Gladieux P."/>
            <person name="Hiltunen Thoren M."/>
            <person name="Johannesson H."/>
        </authorList>
    </citation>
    <scope>NUCLEOTIDE SEQUENCE</scope>
    <source>
        <strain evidence="2">CBS 958.72</strain>
    </source>
</reference>
<comment type="caution">
    <text evidence="2">The sequence shown here is derived from an EMBL/GenBank/DDBJ whole genome shotgun (WGS) entry which is preliminary data.</text>
</comment>
<organism evidence="2 3">
    <name type="scientific">Lasiosphaeria ovina</name>
    <dbReference type="NCBI Taxonomy" id="92902"/>
    <lineage>
        <taxon>Eukaryota</taxon>
        <taxon>Fungi</taxon>
        <taxon>Dikarya</taxon>
        <taxon>Ascomycota</taxon>
        <taxon>Pezizomycotina</taxon>
        <taxon>Sordariomycetes</taxon>
        <taxon>Sordariomycetidae</taxon>
        <taxon>Sordariales</taxon>
        <taxon>Lasiosphaeriaceae</taxon>
        <taxon>Lasiosphaeria</taxon>
    </lineage>
</organism>
<sequence>MTSSLRGRRDPPYRVRLGLEQEKQDHVQTEQHVQELETEVYGVKAVLESHHAIRSSAPQTPRANGSFLGRSGSPFGTPASMRGKASFRATGQEDSHLSFVLSAKYRLGGEFSLDHESDDASLGLSQQQPIELSGDSSSSSSLFSSDSDSDQERMTDLLMVDADDDNNRNDSESDLFVRQDSNLDLDSVMDTDTDMADAAAARASAVPSAAATEPTPRLRSASVLLYGDVFASSSADDTYGSPSTDSPSTDDALVFHGGSSDSSDGVGLAIRAASPASSADSGSSMMHLDDAFMHSPLSLPASLVVIFSIPKCRSTLVSTASLREQRTTRPLTATMYEKTVETSPSATLASIIDINFNPIFRFDNESVLVYCLPTLQS</sequence>
<feature type="compositionally biased region" description="Low complexity" evidence="1">
    <location>
        <begin position="133"/>
        <end position="146"/>
    </location>
</feature>
<keyword evidence="3" id="KW-1185">Reference proteome</keyword>
<evidence type="ECO:0000313" key="2">
    <source>
        <dbReference type="EMBL" id="KAK3364752.1"/>
    </source>
</evidence>
<feature type="region of interest" description="Disordered" evidence="1">
    <location>
        <begin position="235"/>
        <end position="263"/>
    </location>
</feature>
<name>A0AAE0MZ28_9PEZI</name>
<evidence type="ECO:0000313" key="3">
    <source>
        <dbReference type="Proteomes" id="UP001287356"/>
    </source>
</evidence>